<evidence type="ECO:0000256" key="1">
    <source>
        <dbReference type="ARBA" id="ARBA00022614"/>
    </source>
</evidence>
<dbReference type="InterPro" id="IPR036770">
    <property type="entry name" value="Ankyrin_rpt-contain_sf"/>
</dbReference>
<dbReference type="EMBL" id="BEYU01000295">
    <property type="protein sequence ID" value="GBG35097.1"/>
    <property type="molecule type" value="Genomic_DNA"/>
</dbReference>
<dbReference type="Pfam" id="PF13516">
    <property type="entry name" value="LRR_6"/>
    <property type="match status" value="5"/>
</dbReference>
<reference evidence="4 5" key="1">
    <citation type="submission" date="2017-12" db="EMBL/GenBank/DDBJ databases">
        <title>Sequencing, de novo assembly and annotation of complete genome of a new Thraustochytrid species, strain FCC1311.</title>
        <authorList>
            <person name="Sedici K."/>
            <person name="Godart F."/>
            <person name="Aiese Cigliano R."/>
            <person name="Sanseverino W."/>
            <person name="Barakat M."/>
            <person name="Ortet P."/>
            <person name="Marechal E."/>
            <person name="Cagnac O."/>
            <person name="Amato A."/>
        </authorList>
    </citation>
    <scope>NUCLEOTIDE SEQUENCE [LARGE SCALE GENOMIC DNA]</scope>
</reference>
<dbReference type="InterPro" id="IPR008271">
    <property type="entry name" value="Ser/Thr_kinase_AS"/>
</dbReference>
<dbReference type="GO" id="GO:0004672">
    <property type="term" value="F:protein kinase activity"/>
    <property type="evidence" value="ECO:0007669"/>
    <property type="project" value="InterPro"/>
</dbReference>
<dbReference type="Gene3D" id="1.10.510.10">
    <property type="entry name" value="Transferase(Phosphotransferase) domain 1"/>
    <property type="match status" value="1"/>
</dbReference>
<dbReference type="Proteomes" id="UP000241890">
    <property type="component" value="Unassembled WGS sequence"/>
</dbReference>
<evidence type="ECO:0000256" key="2">
    <source>
        <dbReference type="ARBA" id="ARBA00022737"/>
    </source>
</evidence>
<dbReference type="PROSITE" id="PS50011">
    <property type="entry name" value="PROTEIN_KINASE_DOM"/>
    <property type="match status" value="1"/>
</dbReference>
<dbReference type="Gene3D" id="3.80.10.10">
    <property type="entry name" value="Ribonuclease Inhibitor"/>
    <property type="match status" value="1"/>
</dbReference>
<feature type="non-terminal residue" evidence="4">
    <location>
        <position position="750"/>
    </location>
</feature>
<organism evidence="4 5">
    <name type="scientific">Hondaea fermentalgiana</name>
    <dbReference type="NCBI Taxonomy" id="2315210"/>
    <lineage>
        <taxon>Eukaryota</taxon>
        <taxon>Sar</taxon>
        <taxon>Stramenopiles</taxon>
        <taxon>Bigyra</taxon>
        <taxon>Labyrinthulomycetes</taxon>
        <taxon>Thraustochytrida</taxon>
        <taxon>Thraustochytriidae</taxon>
        <taxon>Hondaea</taxon>
    </lineage>
</organism>
<sequence>DAAECNPWRDFVHLGVSCFDERSLGLSRVYNGNKIGCKGATALANALVKNNLGGNRIGDEGATALANALANNESLQTLDLGGNRIGYKGATALADALASNESLQTLNLWNNNLGHEGATALANVLANNESLQTLSLDKNNIGDKGATALANALAKNESLQTLDLSSRNIGTEGATAQANAPKNIKSLQLLFIDFDNPALEAALKRNRTLNKQSQTSLMQACKNGDISKAERLVVGGARIIGARDTRGQTALFHVCKARDEDIALLLAKLLFKHSEGLSSQSLGIGKAIKEASSKHYTKLSGFLSFIHSLPLAQLKTNALRMMVIKLFDQGVQTLEEFRLLTSVRLSAQDRRVLLQAFADPEQAPDLKVRNATDQTDKLGPLAGSIYKLDSELRKERARVLRHAENHYPKLLRDQEWLRSLGIQNDIPHELSTLGLWLTNAKRGDFETVAQLPSNSGKIVLHVRDLNGHDFVLKSFHLTNEEWRSRFYRQVTVLAQIHSAYIVRIQGAFMQDAHQGCILMPFYKGGDLDAWIRDNPFADLATRRRIAIGLLYGLHDLHSRGFVHCDIKPKNIFLAPSLSPVLGDFDGVQMHGVTMTQPLQTTKQYMAPELRSGTADKVESAVDMFSIGMRPTALEALHHEALHHAAFQVEPVKEASCAICLDLYPADEGVSCADGHFTCKECLGHSVRAAAEPDAHVNFLRDGSMCCVAPDCELLITGHAIATAVPEDFANWLDIVRKHFERDAAAEQERQ</sequence>
<dbReference type="OrthoDB" id="106772at2759"/>
<keyword evidence="5" id="KW-1185">Reference proteome</keyword>
<evidence type="ECO:0000259" key="3">
    <source>
        <dbReference type="PROSITE" id="PS50011"/>
    </source>
</evidence>
<proteinExistence type="predicted"/>
<dbReference type="SUPFAM" id="SSF52047">
    <property type="entry name" value="RNI-like"/>
    <property type="match status" value="1"/>
</dbReference>
<protein>
    <submittedName>
        <fullName evidence="4">NLR family CARD domain-containing protein 3</fullName>
    </submittedName>
</protein>
<feature type="non-terminal residue" evidence="4">
    <location>
        <position position="1"/>
    </location>
</feature>
<evidence type="ECO:0000313" key="4">
    <source>
        <dbReference type="EMBL" id="GBG35097.1"/>
    </source>
</evidence>
<dbReference type="SMART" id="SM00368">
    <property type="entry name" value="LRR_RI"/>
    <property type="match status" value="5"/>
</dbReference>
<comment type="caution">
    <text evidence="4">The sequence shown here is derived from an EMBL/GenBank/DDBJ whole genome shotgun (WGS) entry which is preliminary data.</text>
</comment>
<accession>A0A2R5GW96</accession>
<dbReference type="SMART" id="SM00220">
    <property type="entry name" value="S_TKc"/>
    <property type="match status" value="1"/>
</dbReference>
<dbReference type="PROSITE" id="PS00108">
    <property type="entry name" value="PROTEIN_KINASE_ST"/>
    <property type="match status" value="1"/>
</dbReference>
<dbReference type="PANTHER" id="PTHR24111">
    <property type="entry name" value="LEUCINE-RICH REPEAT-CONTAINING PROTEIN 34"/>
    <property type="match status" value="1"/>
</dbReference>
<dbReference type="InterPro" id="IPR000719">
    <property type="entry name" value="Prot_kinase_dom"/>
</dbReference>
<name>A0A2R5GW96_9STRA</name>
<keyword evidence="1" id="KW-0433">Leucine-rich repeat</keyword>
<dbReference type="Gene3D" id="1.25.40.20">
    <property type="entry name" value="Ankyrin repeat-containing domain"/>
    <property type="match status" value="1"/>
</dbReference>
<dbReference type="SUPFAM" id="SSF48403">
    <property type="entry name" value="Ankyrin repeat"/>
    <property type="match status" value="1"/>
</dbReference>
<gene>
    <name evidence="4" type="ORF">FCC1311_113202</name>
</gene>
<dbReference type="CDD" id="cd00180">
    <property type="entry name" value="PKc"/>
    <property type="match status" value="1"/>
</dbReference>
<dbReference type="Pfam" id="PF00069">
    <property type="entry name" value="Pkinase"/>
    <property type="match status" value="1"/>
</dbReference>
<dbReference type="GO" id="GO:0005524">
    <property type="term" value="F:ATP binding"/>
    <property type="evidence" value="ECO:0007669"/>
    <property type="project" value="InterPro"/>
</dbReference>
<dbReference type="InParanoid" id="A0A2R5GW96"/>
<dbReference type="SUPFAM" id="SSF56112">
    <property type="entry name" value="Protein kinase-like (PK-like)"/>
    <property type="match status" value="1"/>
</dbReference>
<dbReference type="InterPro" id="IPR032675">
    <property type="entry name" value="LRR_dom_sf"/>
</dbReference>
<evidence type="ECO:0000313" key="5">
    <source>
        <dbReference type="Proteomes" id="UP000241890"/>
    </source>
</evidence>
<dbReference type="InterPro" id="IPR001611">
    <property type="entry name" value="Leu-rich_rpt"/>
</dbReference>
<keyword evidence="2" id="KW-0677">Repeat</keyword>
<dbReference type="InterPro" id="IPR011009">
    <property type="entry name" value="Kinase-like_dom_sf"/>
</dbReference>
<dbReference type="PANTHER" id="PTHR24111:SF0">
    <property type="entry name" value="LEUCINE-RICH REPEAT-CONTAINING PROTEIN"/>
    <property type="match status" value="1"/>
</dbReference>
<dbReference type="AlphaFoldDB" id="A0A2R5GW96"/>
<dbReference type="InterPro" id="IPR052201">
    <property type="entry name" value="LRR-containing_regulator"/>
</dbReference>
<feature type="domain" description="Protein kinase" evidence="3">
    <location>
        <begin position="445"/>
        <end position="750"/>
    </location>
</feature>